<gene>
    <name evidence="1" type="ORF">MAM1_0063d03889</name>
</gene>
<evidence type="ECO:0000313" key="2">
    <source>
        <dbReference type="Proteomes" id="UP000053815"/>
    </source>
</evidence>
<accession>A0A0C9MAR4</accession>
<sequence length="118" mass="13643">MECSVVKPLHVIKRGANSFALVHFATEIDAATFYYIYCTQKKRICIRIEDVKVNPSLIDNHPVNYISVLYHHKLLMRYEPFPTSGGFLTYATLRWKLTYMEAARATAGLWLISRINNC</sequence>
<dbReference type="Proteomes" id="UP000053815">
    <property type="component" value="Unassembled WGS sequence"/>
</dbReference>
<keyword evidence="2" id="KW-1185">Reference proteome</keyword>
<protein>
    <submittedName>
        <fullName evidence="1">Uncharacterized protein</fullName>
    </submittedName>
</protein>
<dbReference type="EMBL" id="DF836352">
    <property type="protein sequence ID" value="GAN04429.1"/>
    <property type="molecule type" value="Genomic_DNA"/>
</dbReference>
<dbReference type="OrthoDB" id="2282478at2759"/>
<reference evidence="1" key="1">
    <citation type="submission" date="2014-09" db="EMBL/GenBank/DDBJ databases">
        <title>Draft genome sequence of an oleaginous Mucoromycotina fungus Mucor ambiguus NBRC6742.</title>
        <authorList>
            <person name="Takeda I."/>
            <person name="Yamane N."/>
            <person name="Morita T."/>
            <person name="Tamano K."/>
            <person name="Machida M."/>
            <person name="Baker S."/>
            <person name="Koike H."/>
        </authorList>
    </citation>
    <scope>NUCLEOTIDE SEQUENCE</scope>
    <source>
        <strain evidence="1">NBRC 6742</strain>
    </source>
</reference>
<dbReference type="AlphaFoldDB" id="A0A0C9MAR4"/>
<name>A0A0C9MAR4_9FUNG</name>
<organism evidence="1">
    <name type="scientific">Mucor ambiguus</name>
    <dbReference type="NCBI Taxonomy" id="91626"/>
    <lineage>
        <taxon>Eukaryota</taxon>
        <taxon>Fungi</taxon>
        <taxon>Fungi incertae sedis</taxon>
        <taxon>Mucoromycota</taxon>
        <taxon>Mucoromycotina</taxon>
        <taxon>Mucoromycetes</taxon>
        <taxon>Mucorales</taxon>
        <taxon>Mucorineae</taxon>
        <taxon>Mucoraceae</taxon>
        <taxon>Mucor</taxon>
    </lineage>
</organism>
<evidence type="ECO:0000313" key="1">
    <source>
        <dbReference type="EMBL" id="GAN04429.1"/>
    </source>
</evidence>
<proteinExistence type="predicted"/>